<dbReference type="RefSeq" id="WP_167490806.1">
    <property type="nucleotide sequence ID" value="NZ_CP046173.1"/>
</dbReference>
<gene>
    <name evidence="1" type="ORF">F6W96_39340</name>
</gene>
<accession>A0A6G9ZED7</accession>
<protein>
    <submittedName>
        <fullName evidence="1">Uncharacterized protein</fullName>
    </submittedName>
</protein>
<reference evidence="1 2" key="1">
    <citation type="journal article" date="2019" name="ACS Chem. Biol.">
        <title>Identification and Mobilization of a Cryptic Antibiotic Biosynthesis Gene Locus from a Human-Pathogenic Nocardia Isolate.</title>
        <authorList>
            <person name="Herisse M."/>
            <person name="Ishida K."/>
            <person name="Porter J.L."/>
            <person name="Howden B."/>
            <person name="Hertweck C."/>
            <person name="Stinear T.P."/>
            <person name="Pidot S.J."/>
        </authorList>
    </citation>
    <scope>NUCLEOTIDE SEQUENCE [LARGE SCALE GENOMIC DNA]</scope>
    <source>
        <strain evidence="1 2">AUSMDU00012715</strain>
    </source>
</reference>
<dbReference type="Proteomes" id="UP000500953">
    <property type="component" value="Chromosome"/>
</dbReference>
<organism evidence="1 2">
    <name type="scientific">Nocardia terpenica</name>
    <dbReference type="NCBI Taxonomy" id="455432"/>
    <lineage>
        <taxon>Bacteria</taxon>
        <taxon>Bacillati</taxon>
        <taxon>Actinomycetota</taxon>
        <taxon>Actinomycetes</taxon>
        <taxon>Mycobacteriales</taxon>
        <taxon>Nocardiaceae</taxon>
        <taxon>Nocardia</taxon>
    </lineage>
</organism>
<dbReference type="AlphaFoldDB" id="A0A6G9ZED7"/>
<name>A0A6G9ZED7_9NOCA</name>
<proteinExistence type="predicted"/>
<evidence type="ECO:0000313" key="1">
    <source>
        <dbReference type="EMBL" id="QIS23466.1"/>
    </source>
</evidence>
<evidence type="ECO:0000313" key="2">
    <source>
        <dbReference type="Proteomes" id="UP000500953"/>
    </source>
</evidence>
<sequence>MSPEDSSDRPTPVPRPSFGFLADIPISELHRADVQMWFEMLDEERLRNPGKAERLRDRLQRVLRIQDPPLQP</sequence>
<dbReference type="EMBL" id="CP046173">
    <property type="protein sequence ID" value="QIS23466.1"/>
    <property type="molecule type" value="Genomic_DNA"/>
</dbReference>